<dbReference type="EMBL" id="LT985188">
    <property type="protein sequence ID" value="SPD87731.1"/>
    <property type="molecule type" value="Genomic_DNA"/>
</dbReference>
<evidence type="ECO:0000256" key="1">
    <source>
        <dbReference type="SAM" id="Phobius"/>
    </source>
</evidence>
<name>A0A2N9JJK6_9ACTN</name>
<dbReference type="Proteomes" id="UP000238164">
    <property type="component" value="Chromosome 1"/>
</dbReference>
<keyword evidence="1" id="KW-0812">Transmembrane</keyword>
<keyword evidence="3" id="KW-1185">Reference proteome</keyword>
<reference evidence="2 3" key="1">
    <citation type="submission" date="2018-02" db="EMBL/GenBank/DDBJ databases">
        <authorList>
            <person name="Cohen D.B."/>
            <person name="Kent A.D."/>
        </authorList>
    </citation>
    <scope>NUCLEOTIDE SEQUENCE [LARGE SCALE GENOMIC DNA]</scope>
    <source>
        <strain evidence="2">1</strain>
    </source>
</reference>
<dbReference type="AlphaFoldDB" id="A0A2N9JJK6"/>
<evidence type="ECO:0000313" key="2">
    <source>
        <dbReference type="EMBL" id="SPD87731.1"/>
    </source>
</evidence>
<evidence type="ECO:0008006" key="4">
    <source>
        <dbReference type="Google" id="ProtNLM"/>
    </source>
</evidence>
<dbReference type="KEGG" id="mgg:MPLG2_2701"/>
<sequence length="165" mass="17753">MQAHSTVRQNLTALFVMFGLIGALGVFLLYTSLVVSPASSSAILFAPALVLAVIAVATLLLGGLSVTLRADIDPSGVTSHEFGARWSFEWPQVHQVWIVVHRGLPYLAVLPAPGSAPLRHRTSWRSRRFGLPDQVRTIRIDGAATNAIAAAVLANWGRAPEPLQR</sequence>
<accession>A0A2N9JJK6</accession>
<keyword evidence="1" id="KW-0472">Membrane</keyword>
<feature type="transmembrane region" description="Helical" evidence="1">
    <location>
        <begin position="12"/>
        <end position="30"/>
    </location>
</feature>
<gene>
    <name evidence="2" type="ORF">MPLG2_2701</name>
</gene>
<keyword evidence="1" id="KW-1133">Transmembrane helix</keyword>
<proteinExistence type="predicted"/>
<evidence type="ECO:0000313" key="3">
    <source>
        <dbReference type="Proteomes" id="UP000238164"/>
    </source>
</evidence>
<protein>
    <recommendedName>
        <fullName evidence="4">PH domain-containing protein</fullName>
    </recommendedName>
</protein>
<dbReference type="RefSeq" id="WP_105186408.1">
    <property type="nucleotide sequence ID" value="NZ_BAAAGO010000031.1"/>
</dbReference>
<feature type="transmembrane region" description="Helical" evidence="1">
    <location>
        <begin position="42"/>
        <end position="64"/>
    </location>
</feature>
<organism evidence="2 3">
    <name type="scientific">Micropruina glycogenica</name>
    <dbReference type="NCBI Taxonomy" id="75385"/>
    <lineage>
        <taxon>Bacteria</taxon>
        <taxon>Bacillati</taxon>
        <taxon>Actinomycetota</taxon>
        <taxon>Actinomycetes</taxon>
        <taxon>Propionibacteriales</taxon>
        <taxon>Nocardioidaceae</taxon>
        <taxon>Micropruina</taxon>
    </lineage>
</organism>